<dbReference type="RefSeq" id="WP_248888428.1">
    <property type="nucleotide sequence ID" value="NZ_CP066351.1"/>
</dbReference>
<keyword evidence="2" id="KW-1185">Reference proteome</keyword>
<name>A0ABV2RV18_BRAJP</name>
<reference evidence="1 2" key="1">
    <citation type="submission" date="2024-06" db="EMBL/GenBank/DDBJ databases">
        <title>Genomic Encyclopedia of Type Strains, Phase V (KMG-V): Genome sequencing to study the core and pangenomes of soil and plant-associated prokaryotes.</title>
        <authorList>
            <person name="Whitman W."/>
        </authorList>
    </citation>
    <scope>NUCLEOTIDE SEQUENCE [LARGE SCALE GENOMIC DNA]</scope>
    <source>
        <strain evidence="1 2">USDA 160</strain>
    </source>
</reference>
<dbReference type="EMBL" id="JBEPTQ010000002">
    <property type="protein sequence ID" value="MET4720768.1"/>
    <property type="molecule type" value="Genomic_DNA"/>
</dbReference>
<sequence>MFDKKTVFIIGAGAGVEIDMPVGGQLSHTIANKTYIRHKDYSAELITGDYAVSNALMRITRARGLDYNAWRAEACAIREGIFETRSIDAYLNTHKDNEAVKIAGKLAIVQSILEAEKDCDLYRESRGDWKNGSKVASSWLPELFYIMQDSVGKADDIQKIFSNLAFITFNYDRCLEHYLYYTIMGLYRLNEQEAAEIMASLEIYRPYGQVGSLNWERKGKTKIAFGGKAHEAIEALAEEIKTFNEQIEDQIILQKIRGTINTAARIVFLGFHYHKQNMDLMTVTDTSDSGRPSVIANAFDRSGPEVGMIQERIAKMLGEKRPAKSIEMYGHGCKSLFKNFAATWM</sequence>
<accession>A0ABV2RV18</accession>
<protein>
    <recommendedName>
        <fullName evidence="3">SIR2-like domain-containing protein</fullName>
    </recommendedName>
</protein>
<gene>
    <name evidence="1" type="ORF">ABIF63_004874</name>
</gene>
<evidence type="ECO:0008006" key="3">
    <source>
        <dbReference type="Google" id="ProtNLM"/>
    </source>
</evidence>
<evidence type="ECO:0000313" key="1">
    <source>
        <dbReference type="EMBL" id="MET4720768.1"/>
    </source>
</evidence>
<evidence type="ECO:0000313" key="2">
    <source>
        <dbReference type="Proteomes" id="UP001549291"/>
    </source>
</evidence>
<organism evidence="1 2">
    <name type="scientific">Bradyrhizobium japonicum</name>
    <dbReference type="NCBI Taxonomy" id="375"/>
    <lineage>
        <taxon>Bacteria</taxon>
        <taxon>Pseudomonadati</taxon>
        <taxon>Pseudomonadota</taxon>
        <taxon>Alphaproteobacteria</taxon>
        <taxon>Hyphomicrobiales</taxon>
        <taxon>Nitrobacteraceae</taxon>
        <taxon>Bradyrhizobium</taxon>
    </lineage>
</organism>
<dbReference type="Proteomes" id="UP001549291">
    <property type="component" value="Unassembled WGS sequence"/>
</dbReference>
<proteinExistence type="predicted"/>
<comment type="caution">
    <text evidence="1">The sequence shown here is derived from an EMBL/GenBank/DDBJ whole genome shotgun (WGS) entry which is preliminary data.</text>
</comment>